<protein>
    <recommendedName>
        <fullName evidence="2">Transglutaminase</fullName>
    </recommendedName>
</protein>
<proteinExistence type="predicted"/>
<dbReference type="PANTHER" id="PTHR39327">
    <property type="match status" value="1"/>
</dbReference>
<accession>A0AA48M365</accession>
<dbReference type="Pfam" id="PF06035">
    <property type="entry name" value="Peptidase_C93"/>
    <property type="match status" value="1"/>
</dbReference>
<evidence type="ECO:0008006" key="2">
    <source>
        <dbReference type="Google" id="ProtNLM"/>
    </source>
</evidence>
<dbReference type="Gene3D" id="3.10.620.30">
    <property type="match status" value="1"/>
</dbReference>
<name>A0AA48M365_9ZZZZ</name>
<reference evidence="1" key="1">
    <citation type="submission" date="2023-07" db="EMBL/GenBank/DDBJ databases">
        <authorList>
            <person name="Pelsma A.J. K."/>
        </authorList>
    </citation>
    <scope>NUCLEOTIDE SEQUENCE</scope>
</reference>
<dbReference type="InterPro" id="IPR010319">
    <property type="entry name" value="Transglutaminase-like_Cys_pept"/>
</dbReference>
<dbReference type="AlphaFoldDB" id="A0AA48M365"/>
<sequence length="208" mass="22754">MCVLRRIFKALVFGAAALSLSFSAADAGVRLPESTFSPLGPETSVPFGWVDFCQRYGAECDDASVAPEAIELTPSAFRKLQSVNASVNAKITPVVDLEHSGAPDSWDYPTDGKGDCEDYALLKRRMLVEAGFPRTALLMAVVKDQHGDGHSVLMARTSHGDFVLDNLVDEIKPWTRTSYRFVKRQSQDNQNVWVSIGAPTIAPMYVAK</sequence>
<gene>
    <name evidence="1" type="ORF">AMST5_04139</name>
</gene>
<dbReference type="EMBL" id="OY288114">
    <property type="protein sequence ID" value="CAJ0891504.1"/>
    <property type="molecule type" value="Genomic_DNA"/>
</dbReference>
<organism evidence="1">
    <name type="scientific">freshwater sediment metagenome</name>
    <dbReference type="NCBI Taxonomy" id="556182"/>
    <lineage>
        <taxon>unclassified sequences</taxon>
        <taxon>metagenomes</taxon>
        <taxon>ecological metagenomes</taxon>
    </lineage>
</organism>
<evidence type="ECO:0000313" key="1">
    <source>
        <dbReference type="EMBL" id="CAJ0891504.1"/>
    </source>
</evidence>
<dbReference type="PANTHER" id="PTHR39327:SF1">
    <property type="entry name" value="BLR5470 PROTEIN"/>
    <property type="match status" value="1"/>
</dbReference>